<dbReference type="Pfam" id="PF07687">
    <property type="entry name" value="M20_dimer"/>
    <property type="match status" value="1"/>
</dbReference>
<dbReference type="FunFam" id="3.30.70.360:FF:000001">
    <property type="entry name" value="N-acetyldiaminopimelate deacetylase"/>
    <property type="match status" value="1"/>
</dbReference>
<dbReference type="InterPro" id="IPR002933">
    <property type="entry name" value="Peptidase_M20"/>
</dbReference>
<dbReference type="Proteomes" id="UP000184206">
    <property type="component" value="Unassembled WGS sequence"/>
</dbReference>
<comment type="cofactor">
    <cofactor evidence="2">
        <name>Mn(2+)</name>
        <dbReference type="ChEBI" id="CHEBI:29035"/>
    </cofactor>
    <text evidence="2">The Mn(2+) ion enhances activity.</text>
</comment>
<dbReference type="InterPro" id="IPR011650">
    <property type="entry name" value="Peptidase_M20_dimer"/>
</dbReference>
<dbReference type="RefSeq" id="WP_072710816.1">
    <property type="nucleotide sequence ID" value="NZ_FRCF01000014.1"/>
</dbReference>
<sequence length="391" mass="43033">MLDQQIKTVEPQVIEWRRTMHKHPELSYQEHWTSDYIEQALKNMDGIEVSRPTETSVLGIIKGEQPGRKVGLRADIDALPIQEDRDDLDFTSEIDGKMHACGHDAHAAMLLGAAKVLSNNKDKIHGEVYLIFQHAEETPPGGAREMVATGQFDDLDVVFAQHIMTTLPVGEIHIKSGPVTANSDIFNLTITGKGGHSSQPENSVDPVLIGSRIVSQVQDIVSRLASPLDNLVVSVTNFHAGTGAENVIPQTATISGSVRSASAEMRKLAKEKIEVIIKSNCDIYGAAYDLDYQYGVTAVINDEAETTKVRETLTETFGADRVKEMIMMMGGEDFGAFTENLPGVYIMIGTYNEKKDCIYPHHHPKFKIDEDVLIDGVRTHVNVILDLGRSG</sequence>
<keyword evidence="2" id="KW-0479">Metal-binding</keyword>
<evidence type="ECO:0000313" key="5">
    <source>
        <dbReference type="Proteomes" id="UP000184206"/>
    </source>
</evidence>
<keyword evidence="2" id="KW-0464">Manganese</keyword>
<dbReference type="NCBIfam" id="TIGR01891">
    <property type="entry name" value="amidohydrolases"/>
    <property type="match status" value="1"/>
</dbReference>
<dbReference type="OrthoDB" id="2985724at2"/>
<dbReference type="GO" id="GO:0019877">
    <property type="term" value="P:diaminopimelate biosynthetic process"/>
    <property type="evidence" value="ECO:0007669"/>
    <property type="project" value="UniProtKB-ARBA"/>
</dbReference>
<dbReference type="InterPro" id="IPR036264">
    <property type="entry name" value="Bact_exopeptidase_dim_dom"/>
</dbReference>
<proteinExistence type="predicted"/>
<dbReference type="SUPFAM" id="SSF53187">
    <property type="entry name" value="Zn-dependent exopeptidases"/>
    <property type="match status" value="1"/>
</dbReference>
<evidence type="ECO:0000313" key="4">
    <source>
        <dbReference type="EMBL" id="SHM57601.1"/>
    </source>
</evidence>
<feature type="binding site" evidence="2">
    <location>
        <position position="103"/>
    </location>
    <ligand>
        <name>Mn(2+)</name>
        <dbReference type="ChEBI" id="CHEBI:29035"/>
        <label>2</label>
    </ligand>
</feature>
<reference evidence="4 5" key="1">
    <citation type="submission" date="2016-11" db="EMBL/GenBank/DDBJ databases">
        <authorList>
            <person name="Jaros S."/>
            <person name="Januszkiewicz K."/>
            <person name="Wedrychowicz H."/>
        </authorList>
    </citation>
    <scope>NUCLEOTIDE SEQUENCE [LARGE SCALE GENOMIC DNA]</scope>
    <source>
        <strain evidence="4 5">DSM 16010</strain>
    </source>
</reference>
<feature type="binding site" evidence="2">
    <location>
        <position position="137"/>
    </location>
    <ligand>
        <name>Mn(2+)</name>
        <dbReference type="ChEBI" id="CHEBI:29035"/>
        <label>2</label>
    </ligand>
</feature>
<dbReference type="SUPFAM" id="SSF55031">
    <property type="entry name" value="Bacterial exopeptidase dimerisation domain"/>
    <property type="match status" value="1"/>
</dbReference>
<feature type="domain" description="Peptidase M20 dimerisation" evidence="3">
    <location>
        <begin position="186"/>
        <end position="280"/>
    </location>
</feature>
<dbReference type="PANTHER" id="PTHR11014:SF63">
    <property type="entry name" value="METALLOPEPTIDASE, PUTATIVE (AFU_ORTHOLOGUE AFUA_6G09600)-RELATED"/>
    <property type="match status" value="1"/>
</dbReference>
<dbReference type="EMBL" id="FRCF01000014">
    <property type="protein sequence ID" value="SHM57601.1"/>
    <property type="molecule type" value="Genomic_DNA"/>
</dbReference>
<dbReference type="Gene3D" id="3.30.70.360">
    <property type="match status" value="1"/>
</dbReference>
<dbReference type="Pfam" id="PF01546">
    <property type="entry name" value="Peptidase_M20"/>
    <property type="match status" value="1"/>
</dbReference>
<evidence type="ECO:0000256" key="1">
    <source>
        <dbReference type="ARBA" id="ARBA00022801"/>
    </source>
</evidence>
<dbReference type="GO" id="GO:0046872">
    <property type="term" value="F:metal ion binding"/>
    <property type="evidence" value="ECO:0007669"/>
    <property type="project" value="UniProtKB-KW"/>
</dbReference>
<feature type="binding site" evidence="2">
    <location>
        <position position="101"/>
    </location>
    <ligand>
        <name>Mn(2+)</name>
        <dbReference type="ChEBI" id="CHEBI:29035"/>
        <label>2</label>
    </ligand>
</feature>
<dbReference type="AlphaFoldDB" id="A0A1M7JXG8"/>
<protein>
    <submittedName>
        <fullName evidence="4">Amidohydrolase</fullName>
    </submittedName>
</protein>
<organism evidence="4 5">
    <name type="scientific">Lacicoccus alkaliphilus DSM 16010</name>
    <dbReference type="NCBI Taxonomy" id="1123231"/>
    <lineage>
        <taxon>Bacteria</taxon>
        <taxon>Bacillati</taxon>
        <taxon>Bacillota</taxon>
        <taxon>Bacilli</taxon>
        <taxon>Bacillales</taxon>
        <taxon>Salinicoccaceae</taxon>
        <taxon>Lacicoccus</taxon>
    </lineage>
</organism>
<dbReference type="GO" id="GO:0050118">
    <property type="term" value="F:N-acetyldiaminopimelate deacetylase activity"/>
    <property type="evidence" value="ECO:0007669"/>
    <property type="project" value="UniProtKB-ARBA"/>
</dbReference>
<dbReference type="PIRSF" id="PIRSF005962">
    <property type="entry name" value="Pept_M20D_amidohydro"/>
    <property type="match status" value="1"/>
</dbReference>
<evidence type="ECO:0000259" key="3">
    <source>
        <dbReference type="Pfam" id="PF07687"/>
    </source>
</evidence>
<feature type="binding site" evidence="2">
    <location>
        <position position="162"/>
    </location>
    <ligand>
        <name>Mn(2+)</name>
        <dbReference type="ChEBI" id="CHEBI:29035"/>
        <label>2</label>
    </ligand>
</feature>
<keyword evidence="5" id="KW-1185">Reference proteome</keyword>
<dbReference type="PANTHER" id="PTHR11014">
    <property type="entry name" value="PEPTIDASE M20 FAMILY MEMBER"/>
    <property type="match status" value="1"/>
</dbReference>
<feature type="binding site" evidence="2">
    <location>
        <position position="362"/>
    </location>
    <ligand>
        <name>Mn(2+)</name>
        <dbReference type="ChEBI" id="CHEBI:29035"/>
        <label>2</label>
    </ligand>
</feature>
<dbReference type="Gene3D" id="3.40.630.10">
    <property type="entry name" value="Zn peptidases"/>
    <property type="match status" value="1"/>
</dbReference>
<dbReference type="STRING" id="1123231.SAMN02745189_02408"/>
<accession>A0A1M7JXG8</accession>
<keyword evidence="1 4" id="KW-0378">Hydrolase</keyword>
<name>A0A1M7JXG8_9BACL</name>
<gene>
    <name evidence="4" type="ORF">SAMN02745189_02408</name>
</gene>
<evidence type="ECO:0000256" key="2">
    <source>
        <dbReference type="PIRSR" id="PIRSR005962-1"/>
    </source>
</evidence>
<dbReference type="InterPro" id="IPR017439">
    <property type="entry name" value="Amidohydrolase"/>
</dbReference>